<accession>A0ABD6E906</accession>
<organism evidence="2 3">
    <name type="scientific">Gnathostoma spinigerum</name>
    <dbReference type="NCBI Taxonomy" id="75299"/>
    <lineage>
        <taxon>Eukaryota</taxon>
        <taxon>Metazoa</taxon>
        <taxon>Ecdysozoa</taxon>
        <taxon>Nematoda</taxon>
        <taxon>Chromadorea</taxon>
        <taxon>Rhabditida</taxon>
        <taxon>Spirurina</taxon>
        <taxon>Gnathostomatomorpha</taxon>
        <taxon>Gnathostomatoidea</taxon>
        <taxon>Gnathostomatidae</taxon>
        <taxon>Gnathostoma</taxon>
    </lineage>
</organism>
<sequence>MKLFASHCFTMILLVLFLPLASSLECYSCGVFLSALTKNCRGQPDILNCTNMAFPPGCVTITGENVDGTFYVEKRCGTSEDVNVKDGECIDISLAKTTNAKKCLCKSNLCNAADLQQNKYRLLLTVCLSITLFLLFS</sequence>
<evidence type="ECO:0008006" key="4">
    <source>
        <dbReference type="Google" id="ProtNLM"/>
    </source>
</evidence>
<evidence type="ECO:0000313" key="2">
    <source>
        <dbReference type="EMBL" id="MFH4976503.1"/>
    </source>
</evidence>
<proteinExistence type="predicted"/>
<keyword evidence="3" id="KW-1185">Reference proteome</keyword>
<protein>
    <recommendedName>
        <fullName evidence="4">Protein quiver</fullName>
    </recommendedName>
</protein>
<feature type="signal peptide" evidence="1">
    <location>
        <begin position="1"/>
        <end position="23"/>
    </location>
</feature>
<evidence type="ECO:0000256" key="1">
    <source>
        <dbReference type="SAM" id="SignalP"/>
    </source>
</evidence>
<dbReference type="EMBL" id="JBGFUD010001599">
    <property type="protein sequence ID" value="MFH4976503.1"/>
    <property type="molecule type" value="Genomic_DNA"/>
</dbReference>
<keyword evidence="1" id="KW-0732">Signal</keyword>
<reference evidence="2 3" key="1">
    <citation type="submission" date="2024-08" db="EMBL/GenBank/DDBJ databases">
        <title>Gnathostoma spinigerum genome.</title>
        <authorList>
            <person name="Gonzalez-Bertolin B."/>
            <person name="Monzon S."/>
            <person name="Zaballos A."/>
            <person name="Jimenez P."/>
            <person name="Dekumyoy P."/>
            <person name="Varona S."/>
            <person name="Cuesta I."/>
            <person name="Sumanam S."/>
            <person name="Adisakwattana P."/>
            <person name="Gasser R.B."/>
            <person name="Hernandez-Gonzalez A."/>
            <person name="Young N.D."/>
            <person name="Perteguer M.J."/>
        </authorList>
    </citation>
    <scope>NUCLEOTIDE SEQUENCE [LARGE SCALE GENOMIC DNA]</scope>
    <source>
        <strain evidence="2">AL3</strain>
        <tissue evidence="2">Liver</tissue>
    </source>
</reference>
<dbReference type="AlphaFoldDB" id="A0ABD6E906"/>
<name>A0ABD6E906_9BILA</name>
<dbReference type="CDD" id="cd00117">
    <property type="entry name" value="TFP"/>
    <property type="match status" value="1"/>
</dbReference>
<gene>
    <name evidence="2" type="ORF">AB6A40_003212</name>
</gene>
<comment type="caution">
    <text evidence="2">The sequence shown here is derived from an EMBL/GenBank/DDBJ whole genome shotgun (WGS) entry which is preliminary data.</text>
</comment>
<evidence type="ECO:0000313" key="3">
    <source>
        <dbReference type="Proteomes" id="UP001608902"/>
    </source>
</evidence>
<dbReference type="Proteomes" id="UP001608902">
    <property type="component" value="Unassembled WGS sequence"/>
</dbReference>
<feature type="chain" id="PRO_5044877004" description="Protein quiver" evidence="1">
    <location>
        <begin position="24"/>
        <end position="137"/>
    </location>
</feature>